<dbReference type="RefSeq" id="WP_273556761.1">
    <property type="nucleotide sequence ID" value="NZ_JAQRFI010000099.1"/>
</dbReference>
<comment type="caution">
    <text evidence="1">The sequence shown here is derived from an EMBL/GenBank/DDBJ whole genome shotgun (WGS) entry which is preliminary data.</text>
</comment>
<organism evidence="1 2">
    <name type="scientific">Xenorhabdus yunnanensis</name>
    <dbReference type="NCBI Taxonomy" id="3025878"/>
    <lineage>
        <taxon>Bacteria</taxon>
        <taxon>Pseudomonadati</taxon>
        <taxon>Pseudomonadota</taxon>
        <taxon>Gammaproteobacteria</taxon>
        <taxon>Enterobacterales</taxon>
        <taxon>Morganellaceae</taxon>
        <taxon>Xenorhabdus</taxon>
    </lineage>
</organism>
<gene>
    <name evidence="1" type="ORF">PSI23_20250</name>
</gene>
<evidence type="ECO:0000313" key="2">
    <source>
        <dbReference type="Proteomes" id="UP001217178"/>
    </source>
</evidence>
<protein>
    <submittedName>
        <fullName evidence="1">Uncharacterized protein</fullName>
    </submittedName>
</protein>
<sequence length="70" mass="7576">PCAACVSRYASSCWRKVISGLSCEVVIRIFLFVMEAIRQYGMTGSFYCVAGTVIFDIVQLASCQPCLAAA</sequence>
<feature type="non-terminal residue" evidence="1">
    <location>
        <position position="1"/>
    </location>
</feature>
<proteinExistence type="predicted"/>
<name>A0ABT5LKA5_9GAMM</name>
<keyword evidence="2" id="KW-1185">Reference proteome</keyword>
<evidence type="ECO:0000313" key="1">
    <source>
        <dbReference type="EMBL" id="MDC9591547.1"/>
    </source>
</evidence>
<accession>A0ABT5LKA5</accession>
<dbReference type="Proteomes" id="UP001217178">
    <property type="component" value="Unassembled WGS sequence"/>
</dbReference>
<reference evidence="1 2" key="1">
    <citation type="submission" date="2023-02" db="EMBL/GenBank/DDBJ databases">
        <title>Entomopathogenic bacteria.</title>
        <authorList>
            <person name="Machado R.A."/>
        </authorList>
    </citation>
    <scope>NUCLEOTIDE SEQUENCE [LARGE SCALE GENOMIC DNA]</scope>
    <source>
        <strain evidence="1 2">XENO-10</strain>
    </source>
</reference>
<dbReference type="EMBL" id="JAQRFI010000099">
    <property type="protein sequence ID" value="MDC9591547.1"/>
    <property type="molecule type" value="Genomic_DNA"/>
</dbReference>